<comment type="caution">
    <text evidence="11">The sequence shown here is derived from an EMBL/GenBank/DDBJ whole genome shotgun (WGS) entry which is preliminary data.</text>
</comment>
<dbReference type="NCBIfam" id="TIGR00229">
    <property type="entry name" value="sensory_box"/>
    <property type="match status" value="1"/>
</dbReference>
<evidence type="ECO:0000256" key="3">
    <source>
        <dbReference type="ARBA" id="ARBA00022553"/>
    </source>
</evidence>
<dbReference type="InterPro" id="IPR036097">
    <property type="entry name" value="HisK_dim/P_sf"/>
</dbReference>
<organism evidence="11 12">
    <name type="scientific">Mucilaginibacter limnophilus</name>
    <dbReference type="NCBI Taxonomy" id="1932778"/>
    <lineage>
        <taxon>Bacteria</taxon>
        <taxon>Pseudomonadati</taxon>
        <taxon>Bacteroidota</taxon>
        <taxon>Sphingobacteriia</taxon>
        <taxon>Sphingobacteriales</taxon>
        <taxon>Sphingobacteriaceae</taxon>
        <taxon>Mucilaginibacter</taxon>
    </lineage>
</organism>
<dbReference type="GO" id="GO:0004721">
    <property type="term" value="F:phosphoprotein phosphatase activity"/>
    <property type="evidence" value="ECO:0007669"/>
    <property type="project" value="TreeGrafter"/>
</dbReference>
<dbReference type="Pfam" id="PF08448">
    <property type="entry name" value="PAS_4"/>
    <property type="match status" value="1"/>
</dbReference>
<evidence type="ECO:0000256" key="6">
    <source>
        <dbReference type="ARBA" id="ARBA00023012"/>
    </source>
</evidence>
<evidence type="ECO:0000313" key="12">
    <source>
        <dbReference type="Proteomes" id="UP000282759"/>
    </source>
</evidence>
<evidence type="ECO:0000256" key="5">
    <source>
        <dbReference type="ARBA" id="ARBA00022777"/>
    </source>
</evidence>
<dbReference type="PRINTS" id="PR00344">
    <property type="entry name" value="BCTRLSENSOR"/>
</dbReference>
<dbReference type="InterPro" id="IPR013655">
    <property type="entry name" value="PAS_fold_3"/>
</dbReference>
<reference evidence="11 12" key="1">
    <citation type="submission" date="2019-01" db="EMBL/GenBank/DDBJ databases">
        <authorList>
            <person name="Chen W.-M."/>
        </authorList>
    </citation>
    <scope>NUCLEOTIDE SEQUENCE [LARGE SCALE GENOMIC DNA]</scope>
    <source>
        <strain evidence="11 12">YBJ-36</strain>
    </source>
</reference>
<dbReference type="Gene3D" id="1.10.287.130">
    <property type="match status" value="1"/>
</dbReference>
<dbReference type="SMART" id="SM00086">
    <property type="entry name" value="PAC"/>
    <property type="match status" value="2"/>
</dbReference>
<feature type="domain" description="PAC" evidence="10">
    <location>
        <begin position="212"/>
        <end position="265"/>
    </location>
</feature>
<keyword evidence="6" id="KW-0902">Two-component regulatory system</keyword>
<dbReference type="InterPro" id="IPR004358">
    <property type="entry name" value="Sig_transdc_His_kin-like_C"/>
</dbReference>
<dbReference type="FunFam" id="1.10.287.130:FF:000001">
    <property type="entry name" value="Two-component sensor histidine kinase"/>
    <property type="match status" value="1"/>
</dbReference>
<evidence type="ECO:0000256" key="2">
    <source>
        <dbReference type="ARBA" id="ARBA00012438"/>
    </source>
</evidence>
<dbReference type="Proteomes" id="UP000282759">
    <property type="component" value="Unassembled WGS sequence"/>
</dbReference>
<dbReference type="AlphaFoldDB" id="A0A437MYJ9"/>
<proteinExistence type="predicted"/>
<evidence type="ECO:0000256" key="7">
    <source>
        <dbReference type="ARBA" id="ARBA00023136"/>
    </source>
</evidence>
<dbReference type="Gene3D" id="3.30.450.20">
    <property type="entry name" value="PAS domain"/>
    <property type="match status" value="2"/>
</dbReference>
<dbReference type="PANTHER" id="PTHR45453">
    <property type="entry name" value="PHOSPHATE REGULON SENSOR PROTEIN PHOR"/>
    <property type="match status" value="1"/>
</dbReference>
<dbReference type="EMBL" id="SACK01000001">
    <property type="protein sequence ID" value="RVU02728.1"/>
    <property type="molecule type" value="Genomic_DNA"/>
</dbReference>
<dbReference type="OrthoDB" id="9813151at2"/>
<dbReference type="CDD" id="cd00130">
    <property type="entry name" value="PAS"/>
    <property type="match status" value="1"/>
</dbReference>
<dbReference type="GO" id="GO:0016036">
    <property type="term" value="P:cellular response to phosphate starvation"/>
    <property type="evidence" value="ECO:0007669"/>
    <property type="project" value="TreeGrafter"/>
</dbReference>
<dbReference type="PROSITE" id="PS50113">
    <property type="entry name" value="PAC"/>
    <property type="match status" value="1"/>
</dbReference>
<comment type="catalytic activity">
    <reaction evidence="1">
        <text>ATP + protein L-histidine = ADP + protein N-phospho-L-histidine.</text>
        <dbReference type="EC" id="2.7.13.3"/>
    </reaction>
</comment>
<dbReference type="InterPro" id="IPR036890">
    <property type="entry name" value="HATPase_C_sf"/>
</dbReference>
<dbReference type="EC" id="2.7.13.3" evidence="2"/>
<dbReference type="Pfam" id="PF08447">
    <property type="entry name" value="PAS_3"/>
    <property type="match status" value="1"/>
</dbReference>
<dbReference type="InterPro" id="IPR013656">
    <property type="entry name" value="PAS_4"/>
</dbReference>
<dbReference type="GO" id="GO:0005886">
    <property type="term" value="C:plasma membrane"/>
    <property type="evidence" value="ECO:0007669"/>
    <property type="project" value="TreeGrafter"/>
</dbReference>
<dbReference type="PROSITE" id="PS50112">
    <property type="entry name" value="PAS"/>
    <property type="match status" value="1"/>
</dbReference>
<evidence type="ECO:0000259" key="9">
    <source>
        <dbReference type="PROSITE" id="PS50112"/>
    </source>
</evidence>
<dbReference type="InterPro" id="IPR003661">
    <property type="entry name" value="HisK_dim/P_dom"/>
</dbReference>
<dbReference type="PROSITE" id="PS50109">
    <property type="entry name" value="HIS_KIN"/>
    <property type="match status" value="1"/>
</dbReference>
<dbReference type="CDD" id="cd00082">
    <property type="entry name" value="HisKA"/>
    <property type="match status" value="1"/>
</dbReference>
<dbReference type="FunFam" id="3.30.565.10:FF:000006">
    <property type="entry name" value="Sensor histidine kinase WalK"/>
    <property type="match status" value="1"/>
</dbReference>
<dbReference type="InterPro" id="IPR001610">
    <property type="entry name" value="PAC"/>
</dbReference>
<dbReference type="GO" id="GO:0000155">
    <property type="term" value="F:phosphorelay sensor kinase activity"/>
    <property type="evidence" value="ECO:0007669"/>
    <property type="project" value="InterPro"/>
</dbReference>
<feature type="domain" description="PAS" evidence="9">
    <location>
        <begin position="138"/>
        <end position="209"/>
    </location>
</feature>
<evidence type="ECO:0000256" key="4">
    <source>
        <dbReference type="ARBA" id="ARBA00022679"/>
    </source>
</evidence>
<dbReference type="InterPro" id="IPR035965">
    <property type="entry name" value="PAS-like_dom_sf"/>
</dbReference>
<evidence type="ECO:0000256" key="1">
    <source>
        <dbReference type="ARBA" id="ARBA00000085"/>
    </source>
</evidence>
<dbReference type="InterPro" id="IPR003594">
    <property type="entry name" value="HATPase_dom"/>
</dbReference>
<dbReference type="PANTHER" id="PTHR45453:SF1">
    <property type="entry name" value="PHOSPHATE REGULON SENSOR PROTEIN PHOR"/>
    <property type="match status" value="1"/>
</dbReference>
<keyword evidence="3" id="KW-0597">Phosphoprotein</keyword>
<dbReference type="Gene3D" id="3.30.565.10">
    <property type="entry name" value="Histidine kinase-like ATPase, C-terminal domain"/>
    <property type="match status" value="1"/>
</dbReference>
<dbReference type="InterPro" id="IPR050351">
    <property type="entry name" value="BphY/WalK/GraS-like"/>
</dbReference>
<dbReference type="Pfam" id="PF00512">
    <property type="entry name" value="HisKA"/>
    <property type="match status" value="1"/>
</dbReference>
<dbReference type="InterPro" id="IPR000014">
    <property type="entry name" value="PAS"/>
</dbReference>
<dbReference type="SUPFAM" id="SSF55785">
    <property type="entry name" value="PYP-like sensor domain (PAS domain)"/>
    <property type="match status" value="2"/>
</dbReference>
<protein>
    <recommendedName>
        <fullName evidence="2">histidine kinase</fullName>
        <ecNumber evidence="2">2.7.13.3</ecNumber>
    </recommendedName>
</protein>
<dbReference type="InterPro" id="IPR005467">
    <property type="entry name" value="His_kinase_dom"/>
</dbReference>
<name>A0A437MYJ9_9SPHI</name>
<dbReference type="Pfam" id="PF02518">
    <property type="entry name" value="HATPase_c"/>
    <property type="match status" value="1"/>
</dbReference>
<keyword evidence="7" id="KW-0472">Membrane</keyword>
<sequence>MDLPHLNELETLRALIAESPIPIGLYVGPEMHIAVVNKAILQTWDRDESVIGKTFHDALPELNSQPFEKLLEQVYSTGVAYHASEDRVDLVVGGKLQIFYFNFTYQPLKYKNGKVWGILNTATDVTAQVMARQKLVEAEERLRLALDSADLGTWSINAHTKKTFPSARTKELFGFESDEEMSFEASINAVAEDYRDKVIATIDRAFTEGGSYDTEYPIINVRNGKQRWVRSTGKVYYDADNKPNNFSGVIMDITDRKEEEIRKNDFIAMVSHELKTPLTSIKSYIQISLIKVKKQGDEFLENALSKADKQIVKMTKMIRGFLDLAKLESGKISIQPEQFDIELLVKETVNDIQFISDSHFFEVTGCGPLMVNADRYKIGQVIENFLSNAMKYSPKETIIEVKCNVADNHAVVSVVDKGIGVKQKDQEKLFNRFYRVDNDIIKNVAGFGIGLYIAGEIIQLHNGRIWVESEEFEGAIFSFSLPLAQA</sequence>
<dbReference type="SMART" id="SM00388">
    <property type="entry name" value="HisKA"/>
    <property type="match status" value="1"/>
</dbReference>
<dbReference type="RefSeq" id="WP_127703094.1">
    <property type="nucleotide sequence ID" value="NZ_SACK01000001.1"/>
</dbReference>
<dbReference type="SUPFAM" id="SSF47384">
    <property type="entry name" value="Homodimeric domain of signal transducing histidine kinase"/>
    <property type="match status" value="1"/>
</dbReference>
<dbReference type="SMART" id="SM00387">
    <property type="entry name" value="HATPase_c"/>
    <property type="match status" value="1"/>
</dbReference>
<dbReference type="InterPro" id="IPR000700">
    <property type="entry name" value="PAS-assoc_C"/>
</dbReference>
<evidence type="ECO:0000259" key="8">
    <source>
        <dbReference type="PROSITE" id="PS50109"/>
    </source>
</evidence>
<feature type="domain" description="Histidine kinase" evidence="8">
    <location>
        <begin position="269"/>
        <end position="485"/>
    </location>
</feature>
<keyword evidence="12" id="KW-1185">Reference proteome</keyword>
<evidence type="ECO:0000259" key="10">
    <source>
        <dbReference type="PROSITE" id="PS50113"/>
    </source>
</evidence>
<gene>
    <name evidence="11" type="ORF">EOD41_01960</name>
</gene>
<evidence type="ECO:0000313" key="11">
    <source>
        <dbReference type="EMBL" id="RVU02728.1"/>
    </source>
</evidence>
<accession>A0A437MYJ9</accession>
<dbReference type="SUPFAM" id="SSF55874">
    <property type="entry name" value="ATPase domain of HSP90 chaperone/DNA topoisomerase II/histidine kinase"/>
    <property type="match status" value="1"/>
</dbReference>
<keyword evidence="5 11" id="KW-0418">Kinase</keyword>
<keyword evidence="4" id="KW-0808">Transferase</keyword>
<dbReference type="SMART" id="SM00091">
    <property type="entry name" value="PAS"/>
    <property type="match status" value="2"/>
</dbReference>